<evidence type="ECO:0000256" key="4">
    <source>
        <dbReference type="ARBA" id="ARBA00038652"/>
    </source>
</evidence>
<sequence>MRRTTGRTHHRRSRQGAERVTGTAVEANNGGGGNSASGVTDTPGLPNGWAIATIGELCDVNPRGFAEEPNDDDLISQVPMASVEAETGRMDPSTLVRYGEFKRKSLTRFQENDVLFAKITPCMENGKIAQARGLTGGRALGSTEFHVLRSRGALLPEYLTLYLLQRSVRKAAEPYMSGAVGQRRVPRLYLEGLHIPVPPLAEQRRIVARLDEQLAHVEAGEASVRTALNKCESFVEQILALGTSGALSHTDRFFTGISPADSDDGKLPDLPAGWTWRRLGEIAAVVGGITKDSKKQGDPDYVEVPYLRVANVQRGRLMLDRVETIRVPPAKAESLRLVSGDVLLNEGGDRDKLGRGWVWEGQIDDCIHQNHVFRARVIGDVLSPLLLAWHANSFGKSWCDRNGKQTVNLASISLRKIKLLPVPVPPRDEQDNLVQLIENYVEQAEVFRQTAKASLAQVADLRAALLHAAFTGTLVPQDPTDEPASVLLDRLRAQRSAASTRSTRRRAPRTSKSTGNPGQGELPL</sequence>
<reference evidence="7 8" key="1">
    <citation type="submission" date="2017-09" db="EMBL/GenBank/DDBJ databases">
        <authorList>
            <person name="Lee N."/>
            <person name="Cho B.-K."/>
        </authorList>
    </citation>
    <scope>NUCLEOTIDE SEQUENCE [LARGE SCALE GENOMIC DNA]</scope>
    <source>
        <strain evidence="7 8">ATCC 19740</strain>
    </source>
</reference>
<evidence type="ECO:0000256" key="2">
    <source>
        <dbReference type="ARBA" id="ARBA00022747"/>
    </source>
</evidence>
<evidence type="ECO:0000256" key="1">
    <source>
        <dbReference type="ARBA" id="ARBA00010923"/>
    </source>
</evidence>
<evidence type="ECO:0000313" key="7">
    <source>
        <dbReference type="EMBL" id="QEV34556.1"/>
    </source>
</evidence>
<comment type="similarity">
    <text evidence="1">Belongs to the type-I restriction system S methylase family.</text>
</comment>
<dbReference type="PANTHER" id="PTHR43140">
    <property type="entry name" value="TYPE-1 RESTRICTION ENZYME ECOKI SPECIFICITY PROTEIN"/>
    <property type="match status" value="1"/>
</dbReference>
<dbReference type="Pfam" id="PF01420">
    <property type="entry name" value="Methylase_S"/>
    <property type="match status" value="1"/>
</dbReference>
<keyword evidence="7" id="KW-0378">Hydrolase</keyword>
<feature type="region of interest" description="Disordered" evidence="5">
    <location>
        <begin position="491"/>
        <end position="524"/>
    </location>
</feature>
<organism evidence="7 8">
    <name type="scientific">Streptomyces cinereoruber</name>
    <dbReference type="NCBI Taxonomy" id="67260"/>
    <lineage>
        <taxon>Bacteria</taxon>
        <taxon>Bacillati</taxon>
        <taxon>Actinomycetota</taxon>
        <taxon>Actinomycetes</taxon>
        <taxon>Kitasatosporales</taxon>
        <taxon>Streptomycetaceae</taxon>
        <taxon>Streptomyces</taxon>
    </lineage>
</organism>
<dbReference type="InterPro" id="IPR051212">
    <property type="entry name" value="Type-I_RE_S_subunit"/>
</dbReference>
<protein>
    <submittedName>
        <fullName evidence="7">Type I restriction endonuclease subunit S</fullName>
    </submittedName>
</protein>
<dbReference type="EMBL" id="CP023693">
    <property type="protein sequence ID" value="QEV34556.1"/>
    <property type="molecule type" value="Genomic_DNA"/>
</dbReference>
<keyword evidence="7" id="KW-0540">Nuclease</keyword>
<keyword evidence="3" id="KW-0238">DNA-binding</keyword>
<dbReference type="PANTHER" id="PTHR43140:SF1">
    <property type="entry name" value="TYPE I RESTRICTION ENZYME ECOKI SPECIFICITY SUBUNIT"/>
    <property type="match status" value="1"/>
</dbReference>
<dbReference type="Gene3D" id="3.90.220.20">
    <property type="entry name" value="DNA methylase specificity domains"/>
    <property type="match status" value="2"/>
</dbReference>
<dbReference type="InterPro" id="IPR000055">
    <property type="entry name" value="Restrct_endonuc_typeI_TRD"/>
</dbReference>
<feature type="region of interest" description="Disordered" evidence="5">
    <location>
        <begin position="1"/>
        <end position="43"/>
    </location>
</feature>
<dbReference type="InterPro" id="IPR044946">
    <property type="entry name" value="Restrct_endonuc_typeI_TRD_sf"/>
</dbReference>
<dbReference type="CDD" id="cd17260">
    <property type="entry name" value="RMtype1_S_EcoEI-TRD1-CR1_like"/>
    <property type="match status" value="1"/>
</dbReference>
<gene>
    <name evidence="7" type="ORF">CP977_22295</name>
</gene>
<proteinExistence type="inferred from homology"/>
<evidence type="ECO:0000259" key="6">
    <source>
        <dbReference type="Pfam" id="PF01420"/>
    </source>
</evidence>
<comment type="subunit">
    <text evidence="4">The methyltransferase is composed of M and S polypeptides.</text>
</comment>
<keyword evidence="8" id="KW-1185">Reference proteome</keyword>
<dbReference type="Proteomes" id="UP000326029">
    <property type="component" value="Chromosome"/>
</dbReference>
<dbReference type="CDD" id="cd17253">
    <property type="entry name" value="RMtype1_S_Eco933I-TRD2-CR2_like"/>
    <property type="match status" value="1"/>
</dbReference>
<feature type="compositionally biased region" description="Basic residues" evidence="5">
    <location>
        <begin position="1"/>
        <end position="14"/>
    </location>
</feature>
<evidence type="ECO:0000256" key="3">
    <source>
        <dbReference type="ARBA" id="ARBA00023125"/>
    </source>
</evidence>
<name>A0ABX6BGU9_9ACTN</name>
<evidence type="ECO:0000313" key="8">
    <source>
        <dbReference type="Proteomes" id="UP000326029"/>
    </source>
</evidence>
<keyword evidence="7" id="KW-0255">Endonuclease</keyword>
<feature type="domain" description="Type I restriction modification DNA specificity" evidence="6">
    <location>
        <begin position="46"/>
        <end position="212"/>
    </location>
</feature>
<accession>A0ABX6BGU9</accession>
<evidence type="ECO:0000256" key="5">
    <source>
        <dbReference type="SAM" id="MobiDB-lite"/>
    </source>
</evidence>
<dbReference type="SUPFAM" id="SSF116734">
    <property type="entry name" value="DNA methylase specificity domain"/>
    <property type="match status" value="2"/>
</dbReference>
<keyword evidence="2" id="KW-0680">Restriction system</keyword>
<dbReference type="GO" id="GO:0004519">
    <property type="term" value="F:endonuclease activity"/>
    <property type="evidence" value="ECO:0007669"/>
    <property type="project" value="UniProtKB-KW"/>
</dbReference>